<dbReference type="EMBL" id="LT629740">
    <property type="protein sequence ID" value="SDT41376.1"/>
    <property type="molecule type" value="Genomic_DNA"/>
</dbReference>
<dbReference type="STRING" id="652787.SAMN05216490_3393"/>
<dbReference type="Proteomes" id="UP000199679">
    <property type="component" value="Chromosome I"/>
</dbReference>
<proteinExistence type="predicted"/>
<evidence type="ECO:0000313" key="2">
    <source>
        <dbReference type="Proteomes" id="UP000199679"/>
    </source>
</evidence>
<dbReference type="AlphaFoldDB" id="A0A1H2A7C4"/>
<evidence type="ECO:0000313" key="1">
    <source>
        <dbReference type="EMBL" id="SDT41376.1"/>
    </source>
</evidence>
<keyword evidence="2" id="KW-1185">Reference proteome</keyword>
<accession>A0A1H2A7C4</accession>
<sequence>MQDAKNSNYSLVLCRLQVALSIFYLLATHLSEPEFIELQNKQNSIIPLIRVQTHLGVPADRSGPCYPLIRAQALGAGRYPLLSLTQTHTKPCHAELVSAPHKPGNHYAGDFYDEFPKQVRDDGW</sequence>
<protein>
    <submittedName>
        <fullName evidence="1">Uncharacterized protein</fullName>
    </submittedName>
</protein>
<gene>
    <name evidence="1" type="ORF">SAMN05216490_3393</name>
</gene>
<organism evidence="1 2">
    <name type="scientific">Mucilaginibacter mallensis</name>
    <dbReference type="NCBI Taxonomy" id="652787"/>
    <lineage>
        <taxon>Bacteria</taxon>
        <taxon>Pseudomonadati</taxon>
        <taxon>Bacteroidota</taxon>
        <taxon>Sphingobacteriia</taxon>
        <taxon>Sphingobacteriales</taxon>
        <taxon>Sphingobacteriaceae</taxon>
        <taxon>Mucilaginibacter</taxon>
    </lineage>
</organism>
<name>A0A1H2A7C4_MUCMA</name>
<reference evidence="1 2" key="1">
    <citation type="submission" date="2016-10" db="EMBL/GenBank/DDBJ databases">
        <authorList>
            <person name="de Groot N.N."/>
        </authorList>
    </citation>
    <scope>NUCLEOTIDE SEQUENCE [LARGE SCALE GENOMIC DNA]</scope>
    <source>
        <strain evidence="1 2">MP1X4</strain>
    </source>
</reference>